<dbReference type="GO" id="GO:0016491">
    <property type="term" value="F:oxidoreductase activity"/>
    <property type="evidence" value="ECO:0007669"/>
    <property type="project" value="InterPro"/>
</dbReference>
<dbReference type="InterPro" id="IPR036249">
    <property type="entry name" value="Thioredoxin-like_sf"/>
</dbReference>
<gene>
    <name evidence="6" type="ORF">FVB32_10270</name>
</gene>
<keyword evidence="4" id="KW-0676">Redox-active center</keyword>
<evidence type="ECO:0000259" key="5">
    <source>
        <dbReference type="PROSITE" id="PS51352"/>
    </source>
</evidence>
<dbReference type="SUPFAM" id="SSF52833">
    <property type="entry name" value="Thioredoxin-like"/>
    <property type="match status" value="1"/>
</dbReference>
<dbReference type="Proteomes" id="UP000321456">
    <property type="component" value="Unassembled WGS sequence"/>
</dbReference>
<dbReference type="PANTHER" id="PTHR42852">
    <property type="entry name" value="THIOL:DISULFIDE INTERCHANGE PROTEIN DSBE"/>
    <property type="match status" value="1"/>
</dbReference>
<proteinExistence type="predicted"/>
<protein>
    <submittedName>
        <fullName evidence="6">TlpA family protein disulfide reductase</fullName>
    </submittedName>
</protein>
<dbReference type="RefSeq" id="WP_147743707.1">
    <property type="nucleotide sequence ID" value="NZ_VRUR01000002.1"/>
</dbReference>
<dbReference type="AlphaFoldDB" id="A0A5C8UZN4"/>
<dbReference type="EMBL" id="VRUR01000002">
    <property type="protein sequence ID" value="TXN34973.1"/>
    <property type="molecule type" value="Genomic_DNA"/>
</dbReference>
<comment type="caution">
    <text evidence="6">The sequence shown here is derived from an EMBL/GenBank/DDBJ whole genome shotgun (WGS) entry which is preliminary data.</text>
</comment>
<keyword evidence="3" id="KW-1015">Disulfide bond</keyword>
<evidence type="ECO:0000313" key="7">
    <source>
        <dbReference type="Proteomes" id="UP000321456"/>
    </source>
</evidence>
<dbReference type="InterPro" id="IPR013740">
    <property type="entry name" value="Redoxin"/>
</dbReference>
<accession>A0A5C8UZN4</accession>
<keyword evidence="2" id="KW-0201">Cytochrome c-type biogenesis</keyword>
<evidence type="ECO:0000256" key="1">
    <source>
        <dbReference type="ARBA" id="ARBA00004196"/>
    </source>
</evidence>
<evidence type="ECO:0000313" key="6">
    <source>
        <dbReference type="EMBL" id="TXN34973.1"/>
    </source>
</evidence>
<dbReference type="GO" id="GO:0030313">
    <property type="term" value="C:cell envelope"/>
    <property type="evidence" value="ECO:0007669"/>
    <property type="project" value="UniProtKB-SubCell"/>
</dbReference>
<evidence type="ECO:0000256" key="3">
    <source>
        <dbReference type="ARBA" id="ARBA00023157"/>
    </source>
</evidence>
<keyword evidence="7" id="KW-1185">Reference proteome</keyword>
<dbReference type="CDD" id="cd02966">
    <property type="entry name" value="TlpA_like_family"/>
    <property type="match status" value="1"/>
</dbReference>
<feature type="domain" description="Thioredoxin" evidence="5">
    <location>
        <begin position="199"/>
        <end position="343"/>
    </location>
</feature>
<dbReference type="InterPro" id="IPR050553">
    <property type="entry name" value="Thioredoxin_ResA/DsbE_sf"/>
</dbReference>
<reference evidence="6 7" key="1">
    <citation type="submission" date="2019-08" db="EMBL/GenBank/DDBJ databases">
        <title>Professor.</title>
        <authorList>
            <person name="Park J.S."/>
        </authorList>
    </citation>
    <scope>NUCLEOTIDE SEQUENCE [LARGE SCALE GENOMIC DNA]</scope>
    <source>
        <strain evidence="6 7">176CP5-101</strain>
    </source>
</reference>
<dbReference type="GO" id="GO:0017004">
    <property type="term" value="P:cytochrome complex assembly"/>
    <property type="evidence" value="ECO:0007669"/>
    <property type="project" value="UniProtKB-KW"/>
</dbReference>
<dbReference type="Pfam" id="PF08534">
    <property type="entry name" value="Redoxin"/>
    <property type="match status" value="1"/>
</dbReference>
<dbReference type="InterPro" id="IPR013766">
    <property type="entry name" value="Thioredoxin_domain"/>
</dbReference>
<dbReference type="PANTHER" id="PTHR42852:SF6">
    <property type="entry name" value="THIOL:DISULFIDE INTERCHANGE PROTEIN DSBE"/>
    <property type="match status" value="1"/>
</dbReference>
<dbReference type="PROSITE" id="PS51352">
    <property type="entry name" value="THIOREDOXIN_2"/>
    <property type="match status" value="1"/>
</dbReference>
<dbReference type="PROSITE" id="PS51257">
    <property type="entry name" value="PROKAR_LIPOPROTEIN"/>
    <property type="match status" value="1"/>
</dbReference>
<dbReference type="Gene3D" id="3.40.30.10">
    <property type="entry name" value="Glutaredoxin"/>
    <property type="match status" value="1"/>
</dbReference>
<name>A0A5C8UZN4_9FLAO</name>
<organism evidence="6 7">
    <name type="scientific">Flagellimonas hymeniacidonis</name>
    <dbReference type="NCBI Taxonomy" id="2603628"/>
    <lineage>
        <taxon>Bacteria</taxon>
        <taxon>Pseudomonadati</taxon>
        <taxon>Bacteroidota</taxon>
        <taxon>Flavobacteriia</taxon>
        <taxon>Flavobacteriales</taxon>
        <taxon>Flavobacteriaceae</taxon>
        <taxon>Flagellimonas</taxon>
    </lineage>
</organism>
<evidence type="ECO:0000256" key="2">
    <source>
        <dbReference type="ARBA" id="ARBA00022748"/>
    </source>
</evidence>
<comment type="subcellular location">
    <subcellularLocation>
        <location evidence="1">Cell envelope</location>
    </subcellularLocation>
</comment>
<sequence>MKKIIFAILIVIALATFGCEHEAKLKNYVTLSGKILNRESDSIQILNLAGKLVKTIPIAEDGSFVDTLKLKEKASVHKILNGTKTFFNFLDNGYDLNLTVDLDDVKESLRFEGIGEEENNFLLQGGGFFHVLPIEEKDYELEPDEFSSLMENAIETLTDNLENTPGLDSTFIALQKQYIPVNEHHHFLYYGIKNLDKILPKGEPAPKFKDYENYLGGTTSMEDFLGKHVYIDFWATWCVPCIAEFPYLKKLKDKYGGKVDFVGISLDYPSDKERWREFLEKEALETVQVFSDEGFGSQIVKDYRIPSIPRFVFIDPEGNIVDPNAPRPSEEALITKLFDENLD</sequence>
<evidence type="ECO:0000256" key="4">
    <source>
        <dbReference type="ARBA" id="ARBA00023284"/>
    </source>
</evidence>